<comment type="caution">
    <text evidence="1">The sequence shown here is derived from an EMBL/GenBank/DDBJ whole genome shotgun (WGS) entry which is preliminary data.</text>
</comment>
<dbReference type="AlphaFoldDB" id="A0A2P6C6H8"/>
<name>A0A2P6C6H8_9FLAO</name>
<protein>
    <submittedName>
        <fullName evidence="1">Uncharacterized protein</fullName>
    </submittedName>
</protein>
<evidence type="ECO:0000313" key="1">
    <source>
        <dbReference type="EMBL" id="PQJ68541.1"/>
    </source>
</evidence>
<reference evidence="1 2" key="1">
    <citation type="submission" date="2016-12" db="EMBL/GenBank/DDBJ databases">
        <title>Trade-off between light-utilization and light-protection in marine flavobacteria.</title>
        <authorList>
            <person name="Kumagai Y."/>
            <person name="Yoshizawa S."/>
            <person name="Kogure K."/>
            <person name="Iwasaki W."/>
        </authorList>
    </citation>
    <scope>NUCLEOTIDE SEQUENCE [LARGE SCALE GENOMIC DNA]</scope>
    <source>
        <strain evidence="1 2">KCTC 12100</strain>
    </source>
</reference>
<keyword evidence="2" id="KW-1185">Reference proteome</keyword>
<accession>A0A2P6C6H8</accession>
<evidence type="ECO:0000313" key="2">
    <source>
        <dbReference type="Proteomes" id="UP000247345"/>
    </source>
</evidence>
<dbReference type="EMBL" id="MSCK01000002">
    <property type="protein sequence ID" value="PQJ68541.1"/>
    <property type="molecule type" value="Genomic_DNA"/>
</dbReference>
<sequence>MVSCLKRKKRLFNKEDWFSRRESRSSLAEDLIKRKLILQMTKKEVLQFLGDEFNDVNSNVWTFYLGKKYVINFKERKLNIIFGDKGKVKQVLIK</sequence>
<organism evidence="1 2">
    <name type="scientific">Polaribacter butkevichii</name>
    <dbReference type="NCBI Taxonomy" id="218490"/>
    <lineage>
        <taxon>Bacteria</taxon>
        <taxon>Pseudomonadati</taxon>
        <taxon>Bacteroidota</taxon>
        <taxon>Flavobacteriia</taxon>
        <taxon>Flavobacteriales</taxon>
        <taxon>Flavobacteriaceae</taxon>
    </lineage>
</organism>
<proteinExistence type="predicted"/>
<dbReference type="OrthoDB" id="1139344at2"/>
<gene>
    <name evidence="1" type="ORF">BTO14_10750</name>
</gene>
<dbReference type="RefSeq" id="WP_105049481.1">
    <property type="nucleotide sequence ID" value="NZ_CP150661.1"/>
</dbReference>
<dbReference type="Proteomes" id="UP000247345">
    <property type="component" value="Unassembled WGS sequence"/>
</dbReference>